<proteinExistence type="predicted"/>
<comment type="caution">
    <text evidence="1">The sequence shown here is derived from an EMBL/GenBank/DDBJ whole genome shotgun (WGS) entry which is preliminary data.</text>
</comment>
<gene>
    <name evidence="1" type="ORF">P7K49_024763</name>
</gene>
<dbReference type="PANTHER" id="PTHR15977">
    <property type="entry name" value="CILIA- AND FLAGELLA-ASSOCIATED PROTEIN 46"/>
    <property type="match status" value="1"/>
</dbReference>
<evidence type="ECO:0000313" key="2">
    <source>
        <dbReference type="Proteomes" id="UP001266305"/>
    </source>
</evidence>
<protein>
    <submittedName>
        <fullName evidence="1">Uncharacterized protein</fullName>
    </submittedName>
</protein>
<name>A0ABQ9UQH6_SAGOE</name>
<accession>A0ABQ9UQH6</accession>
<dbReference type="InterPro" id="IPR039586">
    <property type="entry name" value="CFAP46"/>
</dbReference>
<evidence type="ECO:0000313" key="1">
    <source>
        <dbReference type="EMBL" id="KAK2099312.1"/>
    </source>
</evidence>
<dbReference type="EMBL" id="JASSZA010000011">
    <property type="protein sequence ID" value="KAK2099312.1"/>
    <property type="molecule type" value="Genomic_DNA"/>
</dbReference>
<sequence>MSRDCCGCDTVGLSEGAQRLPWLRHCGLVWKMSRGCRGCGTVGCMAPPPPHLLRVSEGRPWHGRPWDPAAKWQDEAVSCRLHPSPGQREAPVAATGCGDVTSSQPAPAAYATPAPQLEAAASAESPMFSSQAQLDIIQRLDVTLQRAVRLGDPRVIHVVCATQWNTCLPLLQHNLRHHLRKPLANVAEVLEKVDRWGRLRSVVHRGWPVG</sequence>
<keyword evidence="2" id="KW-1185">Reference proteome</keyword>
<dbReference type="Proteomes" id="UP001266305">
    <property type="component" value="Unassembled WGS sequence"/>
</dbReference>
<dbReference type="PANTHER" id="PTHR15977:SF15">
    <property type="entry name" value="CILIA- AND FLAGELLA-ASSOCIATED PROTEIN 46"/>
    <property type="match status" value="1"/>
</dbReference>
<organism evidence="1 2">
    <name type="scientific">Saguinus oedipus</name>
    <name type="common">Cotton-top tamarin</name>
    <name type="synonym">Oedipomidas oedipus</name>
    <dbReference type="NCBI Taxonomy" id="9490"/>
    <lineage>
        <taxon>Eukaryota</taxon>
        <taxon>Metazoa</taxon>
        <taxon>Chordata</taxon>
        <taxon>Craniata</taxon>
        <taxon>Vertebrata</taxon>
        <taxon>Euteleostomi</taxon>
        <taxon>Mammalia</taxon>
        <taxon>Eutheria</taxon>
        <taxon>Euarchontoglires</taxon>
        <taxon>Primates</taxon>
        <taxon>Haplorrhini</taxon>
        <taxon>Platyrrhini</taxon>
        <taxon>Cebidae</taxon>
        <taxon>Callitrichinae</taxon>
        <taxon>Saguinus</taxon>
    </lineage>
</organism>
<reference evidence="1 2" key="1">
    <citation type="submission" date="2023-05" db="EMBL/GenBank/DDBJ databases">
        <title>B98-5 Cell Line De Novo Hybrid Assembly: An Optical Mapping Approach.</title>
        <authorList>
            <person name="Kananen K."/>
            <person name="Auerbach J.A."/>
            <person name="Kautto E."/>
            <person name="Blachly J.S."/>
        </authorList>
    </citation>
    <scope>NUCLEOTIDE SEQUENCE [LARGE SCALE GENOMIC DNA]</scope>
    <source>
        <strain evidence="1">B95-8</strain>
        <tissue evidence="1">Cell line</tissue>
    </source>
</reference>